<dbReference type="RefSeq" id="WP_061834941.1">
    <property type="nucleotide sequence ID" value="NZ_LUKE01000001.1"/>
</dbReference>
<feature type="compositionally biased region" description="Polar residues" evidence="1">
    <location>
        <begin position="27"/>
        <end position="50"/>
    </location>
</feature>
<dbReference type="AlphaFoldDB" id="A0A150WSN1"/>
<name>A0A150WSN1_BDEBC</name>
<evidence type="ECO:0000313" key="2">
    <source>
        <dbReference type="EMBL" id="KYG67367.1"/>
    </source>
</evidence>
<dbReference type="OrthoDB" id="5296782at2"/>
<evidence type="ECO:0000256" key="1">
    <source>
        <dbReference type="SAM" id="MobiDB-lite"/>
    </source>
</evidence>
<protein>
    <submittedName>
        <fullName evidence="2">Uncharacterized protein</fullName>
    </submittedName>
</protein>
<organism evidence="2 3">
    <name type="scientific">Bdellovibrio bacteriovorus</name>
    <dbReference type="NCBI Taxonomy" id="959"/>
    <lineage>
        <taxon>Bacteria</taxon>
        <taxon>Pseudomonadati</taxon>
        <taxon>Bdellovibrionota</taxon>
        <taxon>Bdellovibrionia</taxon>
        <taxon>Bdellovibrionales</taxon>
        <taxon>Pseudobdellovibrionaceae</taxon>
        <taxon>Bdellovibrio</taxon>
    </lineage>
</organism>
<feature type="region of interest" description="Disordered" evidence="1">
    <location>
        <begin position="27"/>
        <end position="83"/>
    </location>
</feature>
<accession>A0A150WSN1</accession>
<evidence type="ECO:0000313" key="3">
    <source>
        <dbReference type="Proteomes" id="UP000075320"/>
    </source>
</evidence>
<sequence length="254" mass="27885">MNRALVPLLIVAVIALGLWGREQMKRSQTPATTSDFLTGQSGNGSATAGETSAQAQPQGQTQQGPPSKQAATNTVSDSKSNGNAKASLSKMSYFLLDAARGNKNFERIVSDLKKSGQNPVVTRDSNPASGDMFIIRTQSPLPGTRYFHAQYFTDENNKPFVQHMSFEFQPGPTSMADAVQTAIRNFALGEPTDRKADFVQWDLDEDYVLWIKQKAAKDLKDDPFKAYDPKTDVGTIQMTVELKIHDDGDKSHSH</sequence>
<feature type="compositionally biased region" description="Polar residues" evidence="1">
    <location>
        <begin position="69"/>
        <end position="83"/>
    </location>
</feature>
<gene>
    <name evidence="2" type="ORF">AZI86_10255</name>
</gene>
<comment type="caution">
    <text evidence="2">The sequence shown here is derived from an EMBL/GenBank/DDBJ whole genome shotgun (WGS) entry which is preliminary data.</text>
</comment>
<keyword evidence="3" id="KW-1185">Reference proteome</keyword>
<dbReference type="EMBL" id="LUKE01000001">
    <property type="protein sequence ID" value="KYG67367.1"/>
    <property type="molecule type" value="Genomic_DNA"/>
</dbReference>
<reference evidence="2 3" key="1">
    <citation type="submission" date="2016-03" db="EMBL/GenBank/DDBJ databases">
        <authorList>
            <person name="Ploux O."/>
        </authorList>
    </citation>
    <scope>NUCLEOTIDE SEQUENCE [LARGE SCALE GENOMIC DNA]</scope>
    <source>
        <strain evidence="2 3">R0</strain>
    </source>
</reference>
<dbReference type="Proteomes" id="UP000075320">
    <property type="component" value="Unassembled WGS sequence"/>
</dbReference>
<proteinExistence type="predicted"/>
<feature type="compositionally biased region" description="Low complexity" evidence="1">
    <location>
        <begin position="51"/>
        <end position="67"/>
    </location>
</feature>